<sequence>MYWSIFFREFPDMIAQKIRTLSDTLDSFLPKKRCAAMADICKQWIPTVLQGMKYYHQCERRLLTCCIIASFCAWLLCVFSILVRSESLDLTLSHCNNFQLGIMGGVLFLSWCNSLPLTFTLYTVMPLYLLQAANLRWANLKGTGSMESVNNFDSSLSKLFVNGYHPLITCFLLPIIKVTIPRLIACCSLCTLTMFTNRLETFYWLVLIIDDFQAM</sequence>
<feature type="non-terminal residue" evidence="3">
    <location>
        <position position="215"/>
    </location>
</feature>
<feature type="domain" description="GPI ethanolamine phosphate transferase 1 C-terminal" evidence="2">
    <location>
        <begin position="50"/>
        <end position="133"/>
    </location>
</feature>
<dbReference type="AlphaFoldDB" id="A0A085MYV1"/>
<dbReference type="GO" id="GO:0005789">
    <property type="term" value="C:endoplasmic reticulum membrane"/>
    <property type="evidence" value="ECO:0007669"/>
    <property type="project" value="UniProtKB-SubCell"/>
</dbReference>
<dbReference type="UniPathway" id="UPA00196"/>
<dbReference type="GO" id="GO:0051377">
    <property type="term" value="F:mannose-ethanolamine phosphotransferase activity"/>
    <property type="evidence" value="ECO:0007669"/>
    <property type="project" value="UniProtKB-UniRule"/>
</dbReference>
<feature type="transmembrane region" description="Helical" evidence="1">
    <location>
        <begin position="102"/>
        <end position="130"/>
    </location>
</feature>
<evidence type="ECO:0000313" key="3">
    <source>
        <dbReference type="EMBL" id="KFD62397.1"/>
    </source>
</evidence>
<comment type="pathway">
    <text evidence="1">Glycolipid biosynthesis; glycosylphosphatidylinositol-anchor biosynthesis.</text>
</comment>
<dbReference type="PANTHER" id="PTHR12250:SF0">
    <property type="entry name" value="GPI ETHANOLAMINE PHOSPHATE TRANSFERASE 1"/>
    <property type="match status" value="1"/>
</dbReference>
<comment type="subcellular location">
    <subcellularLocation>
        <location evidence="1">Endoplasmic reticulum membrane</location>
        <topology evidence="1">Multi-pass membrane protein</topology>
    </subcellularLocation>
</comment>
<keyword evidence="1" id="KW-0472">Membrane</keyword>
<organism evidence="3">
    <name type="scientific">Trichuris suis</name>
    <name type="common">pig whipworm</name>
    <dbReference type="NCBI Taxonomy" id="68888"/>
    <lineage>
        <taxon>Eukaryota</taxon>
        <taxon>Metazoa</taxon>
        <taxon>Ecdysozoa</taxon>
        <taxon>Nematoda</taxon>
        <taxon>Enoplea</taxon>
        <taxon>Dorylaimia</taxon>
        <taxon>Trichinellida</taxon>
        <taxon>Trichuridae</taxon>
        <taxon>Trichuris</taxon>
    </lineage>
</organism>
<keyword evidence="1" id="KW-1133">Transmembrane helix</keyword>
<dbReference type="Proteomes" id="UP000030758">
    <property type="component" value="Unassembled WGS sequence"/>
</dbReference>
<reference evidence="3" key="1">
    <citation type="journal article" date="2014" name="Nat. Genet.">
        <title>Genome and transcriptome of the porcine whipworm Trichuris suis.</title>
        <authorList>
            <person name="Jex A.R."/>
            <person name="Nejsum P."/>
            <person name="Schwarz E.M."/>
            <person name="Hu L."/>
            <person name="Young N.D."/>
            <person name="Hall R.S."/>
            <person name="Korhonen P.K."/>
            <person name="Liao S."/>
            <person name="Thamsborg S."/>
            <person name="Xia J."/>
            <person name="Xu P."/>
            <person name="Wang S."/>
            <person name="Scheerlinck J.P."/>
            <person name="Hofmann A."/>
            <person name="Sternberg P.W."/>
            <person name="Wang J."/>
            <person name="Gasser R.B."/>
        </authorList>
    </citation>
    <scope>NUCLEOTIDE SEQUENCE [LARGE SCALE GENOMIC DNA]</scope>
    <source>
        <strain evidence="3">DCEP-RM93F</strain>
    </source>
</reference>
<dbReference type="PANTHER" id="PTHR12250">
    <property type="entry name" value="PHOSPHATIDYLINOSITOL GLYCAN, CLASS N"/>
    <property type="match status" value="1"/>
</dbReference>
<accession>A0A085MYV1</accession>
<feature type="transmembrane region" description="Helical" evidence="1">
    <location>
        <begin position="62"/>
        <end position="82"/>
    </location>
</feature>
<proteinExistence type="inferred from homology"/>
<keyword evidence="1" id="KW-0256">Endoplasmic reticulum</keyword>
<keyword evidence="1" id="KW-0812">Transmembrane</keyword>
<gene>
    <name evidence="3" type="ORF">M514_25405</name>
</gene>
<dbReference type="InterPro" id="IPR007070">
    <property type="entry name" value="GPI_EtnP_transferase_1"/>
</dbReference>
<comment type="caution">
    <text evidence="1">Lacks conserved residue(s) required for the propagation of feature annotation.</text>
</comment>
<evidence type="ECO:0000256" key="1">
    <source>
        <dbReference type="RuleBase" id="RU367138"/>
    </source>
</evidence>
<dbReference type="GO" id="GO:0006506">
    <property type="term" value="P:GPI anchor biosynthetic process"/>
    <property type="evidence" value="ECO:0007669"/>
    <property type="project" value="UniProtKB-UniPathway"/>
</dbReference>
<comment type="similarity">
    <text evidence="1">Belongs to the PIGG/PIGN/PIGO family. PIGN subfamily.</text>
</comment>
<dbReference type="InterPro" id="IPR017852">
    <property type="entry name" value="GPI_EtnP_transferase_1_C"/>
</dbReference>
<evidence type="ECO:0000259" key="2">
    <source>
        <dbReference type="Pfam" id="PF04987"/>
    </source>
</evidence>
<protein>
    <recommendedName>
        <fullName evidence="1">GPI ethanolamine phosphate transferase 1</fullName>
        <ecNumber evidence="1">2.-.-.-</ecNumber>
    </recommendedName>
</protein>
<name>A0A085MYV1_9BILA</name>
<keyword evidence="1" id="KW-0337">GPI-anchor biosynthesis</keyword>
<keyword evidence="1" id="KW-0808">Transferase</keyword>
<dbReference type="EC" id="2.-.-.-" evidence="1"/>
<dbReference type="EMBL" id="KL367596">
    <property type="protein sequence ID" value="KFD62397.1"/>
    <property type="molecule type" value="Genomic_DNA"/>
</dbReference>
<comment type="function">
    <text evidence="1">Ethanolamine phosphate transferase involved in glycosylphosphatidylinositol-anchor biosynthesis. Transfers ethanolamine phosphate to the first alpha-1,4-linked mannose of the glycosylphosphatidylinositol precursor of GPI-anchor.</text>
</comment>
<dbReference type="Pfam" id="PF04987">
    <property type="entry name" value="PigN"/>
    <property type="match status" value="1"/>
</dbReference>